<proteinExistence type="predicted"/>
<gene>
    <name evidence="1" type="ORF">D915_000065</name>
</gene>
<dbReference type="AlphaFoldDB" id="A0A4E0RYM9"/>
<dbReference type="EMBL" id="JXXN02000010">
    <property type="protein sequence ID" value="THD29088.1"/>
    <property type="molecule type" value="Genomic_DNA"/>
</dbReference>
<protein>
    <submittedName>
        <fullName evidence="1">Uncharacterized protein</fullName>
    </submittedName>
</protein>
<evidence type="ECO:0000313" key="1">
    <source>
        <dbReference type="EMBL" id="THD29088.1"/>
    </source>
</evidence>
<accession>A0A4E0RYM9</accession>
<comment type="caution">
    <text evidence="1">The sequence shown here is derived from an EMBL/GenBank/DDBJ whole genome shotgun (WGS) entry which is preliminary data.</text>
</comment>
<name>A0A4E0RYM9_FASHE</name>
<keyword evidence="2" id="KW-1185">Reference proteome</keyword>
<reference evidence="1" key="1">
    <citation type="submission" date="2019-03" db="EMBL/GenBank/DDBJ databases">
        <title>Improved annotation for the trematode Fasciola hepatica.</title>
        <authorList>
            <person name="Choi Y.-J."/>
            <person name="Martin J."/>
            <person name="Mitreva M."/>
        </authorList>
    </citation>
    <scope>NUCLEOTIDE SEQUENCE [LARGE SCALE GENOMIC DNA]</scope>
</reference>
<sequence>MDMKSDNLECGVQPNLDATNPLMPHDRAPRFQHVQPGVDAYRDATLDALNYLNGAILQMSSIPNLYSTKDIAAELQKAADYLAQIKLEEELFERASPQWRERFSQRELVTQRQALLRLKDKLTDPGGQFLARYRTNMDFGKVSCTSEECAVNELTKRTEQDDGIGWTATAVRAAHAWALQELVGLNSELGPLAEASRKRLEQYMDEIDITDRYSGYRRNLGYMSRRSPKDLKALDTVLDSTVRPSVAPRWNLGSDWIRAEAVGTQHYKAPGEESTCYVYPSNYIRWSNENDDPRQNAGIIVNFPGRSEYQDKYLIPTFVETGMYKNMPPATHRATFEQPPGIRGRGSTIGIDPAQAQNKGFGVNPRPNYLAKFAKLPEPSEEDLKFPEPETATRFVWPSLPKSKEVPLAME</sequence>
<evidence type="ECO:0000313" key="2">
    <source>
        <dbReference type="Proteomes" id="UP000230066"/>
    </source>
</evidence>
<dbReference type="Proteomes" id="UP000230066">
    <property type="component" value="Unassembled WGS sequence"/>
</dbReference>
<organism evidence="1 2">
    <name type="scientific">Fasciola hepatica</name>
    <name type="common">Liver fluke</name>
    <dbReference type="NCBI Taxonomy" id="6192"/>
    <lineage>
        <taxon>Eukaryota</taxon>
        <taxon>Metazoa</taxon>
        <taxon>Spiralia</taxon>
        <taxon>Lophotrochozoa</taxon>
        <taxon>Platyhelminthes</taxon>
        <taxon>Trematoda</taxon>
        <taxon>Digenea</taxon>
        <taxon>Plagiorchiida</taxon>
        <taxon>Echinostomata</taxon>
        <taxon>Echinostomatoidea</taxon>
        <taxon>Fasciolidae</taxon>
        <taxon>Fasciola</taxon>
    </lineage>
</organism>